<dbReference type="Gene3D" id="4.10.93.10">
    <property type="entry name" value="Mitochondrial cytochrome c oxidase subunit VIc/VIIs"/>
    <property type="match status" value="1"/>
</dbReference>
<reference evidence="11" key="1">
    <citation type="submission" date="2025-08" db="UniProtKB">
        <authorList>
            <consortium name="RefSeq"/>
        </authorList>
    </citation>
    <scope>IDENTIFICATION</scope>
</reference>
<keyword evidence="4 9" id="KW-0812">Transmembrane</keyword>
<dbReference type="PANTHER" id="PTHR48416">
    <property type="entry name" value="CYTOCHROME C OXIDASE SUBUNIT 6C"/>
    <property type="match status" value="1"/>
</dbReference>
<evidence type="ECO:0000256" key="8">
    <source>
        <dbReference type="ARBA" id="ARBA00023136"/>
    </source>
</evidence>
<protein>
    <submittedName>
        <fullName evidence="11">Cytochrome c oxidase subunit 6C-2</fullName>
    </submittedName>
</protein>
<comment type="similarity">
    <text evidence="3">Belongs to the cytochrome c oxidase subunit 6c family.</text>
</comment>
<dbReference type="KEGG" id="ccin:107263667"/>
<dbReference type="InterPro" id="IPR034884">
    <property type="entry name" value="Cytochrome_c_oxidase_VIc/VIIs"/>
</dbReference>
<keyword evidence="6 9" id="KW-1133">Transmembrane helix</keyword>
<dbReference type="Proteomes" id="UP000694920">
    <property type="component" value="Unplaced"/>
</dbReference>
<evidence type="ECO:0000256" key="5">
    <source>
        <dbReference type="ARBA" id="ARBA00022792"/>
    </source>
</evidence>
<dbReference type="AlphaFoldDB" id="A0AAJ7BJ46"/>
<dbReference type="Pfam" id="PF02937">
    <property type="entry name" value="COX6C"/>
    <property type="match status" value="1"/>
</dbReference>
<evidence type="ECO:0000313" key="10">
    <source>
        <dbReference type="Proteomes" id="UP000694920"/>
    </source>
</evidence>
<keyword evidence="7" id="KW-0496">Mitochondrion</keyword>
<keyword evidence="8 9" id="KW-0472">Membrane</keyword>
<gene>
    <name evidence="11" type="primary">LOC107263667</name>
</gene>
<sequence>MTGKLPKPQLRNLLISNTKKHLVAMVIVSISSALTFKYLVADPRKQKYADFYKTYDAEKSLKRMIDAGLMQSGNIE</sequence>
<organism evidence="10 11">
    <name type="scientific">Cephus cinctus</name>
    <name type="common">Wheat stem sawfly</name>
    <dbReference type="NCBI Taxonomy" id="211228"/>
    <lineage>
        <taxon>Eukaryota</taxon>
        <taxon>Metazoa</taxon>
        <taxon>Ecdysozoa</taxon>
        <taxon>Arthropoda</taxon>
        <taxon>Hexapoda</taxon>
        <taxon>Insecta</taxon>
        <taxon>Pterygota</taxon>
        <taxon>Neoptera</taxon>
        <taxon>Endopterygota</taxon>
        <taxon>Hymenoptera</taxon>
        <taxon>Cephoidea</taxon>
        <taxon>Cephidae</taxon>
        <taxon>Cephus</taxon>
    </lineage>
</organism>
<dbReference type="PANTHER" id="PTHR48416:SF1">
    <property type="entry name" value="CYTOCHROME C OXIDASE SUBUNIT 6C"/>
    <property type="match status" value="1"/>
</dbReference>
<evidence type="ECO:0000256" key="2">
    <source>
        <dbReference type="ARBA" id="ARBA00004673"/>
    </source>
</evidence>
<name>A0AAJ7BJ46_CEPCN</name>
<accession>A0AAJ7BJ46</accession>
<proteinExistence type="inferred from homology"/>
<dbReference type="InterPro" id="IPR037169">
    <property type="entry name" value="Cytochrome_c_oxidase_VIc_sf"/>
</dbReference>
<dbReference type="SUPFAM" id="SSF81415">
    <property type="entry name" value="Mitochondrial cytochrome c oxidase subunit VIc"/>
    <property type="match status" value="1"/>
</dbReference>
<dbReference type="RefSeq" id="XP_015586608.1">
    <property type="nucleotide sequence ID" value="XM_015731122.2"/>
</dbReference>
<evidence type="ECO:0000256" key="3">
    <source>
        <dbReference type="ARBA" id="ARBA00007204"/>
    </source>
</evidence>
<evidence type="ECO:0000313" key="11">
    <source>
        <dbReference type="RefSeq" id="XP_015586608.1"/>
    </source>
</evidence>
<keyword evidence="10" id="KW-1185">Reference proteome</keyword>
<dbReference type="CDD" id="cd22901">
    <property type="entry name" value="CcO_VIc"/>
    <property type="match status" value="1"/>
</dbReference>
<evidence type="ECO:0000256" key="4">
    <source>
        <dbReference type="ARBA" id="ARBA00022692"/>
    </source>
</evidence>
<evidence type="ECO:0000256" key="6">
    <source>
        <dbReference type="ARBA" id="ARBA00022989"/>
    </source>
</evidence>
<feature type="transmembrane region" description="Helical" evidence="9">
    <location>
        <begin position="21"/>
        <end position="40"/>
    </location>
</feature>
<evidence type="ECO:0000256" key="1">
    <source>
        <dbReference type="ARBA" id="ARBA00004434"/>
    </source>
</evidence>
<evidence type="ECO:0000256" key="7">
    <source>
        <dbReference type="ARBA" id="ARBA00023128"/>
    </source>
</evidence>
<comment type="subcellular location">
    <subcellularLocation>
        <location evidence="1">Mitochondrion inner membrane</location>
        <topology evidence="1">Single-pass membrane protein</topology>
    </subcellularLocation>
</comment>
<comment type="pathway">
    <text evidence="2">Energy metabolism; oxidative phosphorylation.</text>
</comment>
<dbReference type="CTD" id="1345"/>
<dbReference type="InterPro" id="IPR051389">
    <property type="entry name" value="Cytochrome_c_oxidase_VIc"/>
</dbReference>
<dbReference type="GO" id="GO:0005743">
    <property type="term" value="C:mitochondrial inner membrane"/>
    <property type="evidence" value="ECO:0007669"/>
    <property type="project" value="UniProtKB-SubCell"/>
</dbReference>
<keyword evidence="5" id="KW-0999">Mitochondrion inner membrane</keyword>
<dbReference type="GeneID" id="107263667"/>
<evidence type="ECO:0000256" key="9">
    <source>
        <dbReference type="SAM" id="Phobius"/>
    </source>
</evidence>